<dbReference type="Gene3D" id="1.10.10.10">
    <property type="entry name" value="Winged helix-like DNA-binding domain superfamily/Winged helix DNA-binding domain"/>
    <property type="match status" value="1"/>
</dbReference>
<comment type="caution">
    <text evidence="4">The sequence shown here is derived from an EMBL/GenBank/DDBJ whole genome shotgun (WGS) entry which is preliminary data.</text>
</comment>
<dbReference type="SUPFAM" id="SSF88659">
    <property type="entry name" value="Sigma3 and sigma4 domains of RNA polymerase sigma factors"/>
    <property type="match status" value="1"/>
</dbReference>
<reference evidence="4 5" key="1">
    <citation type="submission" date="2024-02" db="EMBL/GenBank/DDBJ databases">
        <title>A nitrogen-fixing paenibacillus bacterium.</title>
        <authorList>
            <person name="Zhang W.L."/>
            <person name="Chen S.F."/>
        </authorList>
    </citation>
    <scope>NUCLEOTIDE SEQUENCE [LARGE SCALE GENOMIC DNA]</scope>
    <source>
        <strain evidence="4 5">M1</strain>
    </source>
</reference>
<dbReference type="InterPro" id="IPR052704">
    <property type="entry name" value="ECF_Sigma-70_Domain"/>
</dbReference>
<evidence type="ECO:0000313" key="4">
    <source>
        <dbReference type="EMBL" id="MEF2965300.1"/>
    </source>
</evidence>
<dbReference type="Pfam" id="PF04542">
    <property type="entry name" value="Sigma70_r2"/>
    <property type="match status" value="1"/>
</dbReference>
<dbReference type="InterPro" id="IPR013325">
    <property type="entry name" value="RNA_pol_sigma_r2"/>
</dbReference>
<dbReference type="Gene3D" id="1.10.1740.10">
    <property type="match status" value="1"/>
</dbReference>
<name>A0ABU7VNG2_9BACL</name>
<evidence type="ECO:0000313" key="5">
    <source>
        <dbReference type="Proteomes" id="UP001306950"/>
    </source>
</evidence>
<dbReference type="SUPFAM" id="SSF88946">
    <property type="entry name" value="Sigma2 domain of RNA polymerase sigma factors"/>
    <property type="match status" value="1"/>
</dbReference>
<dbReference type="EMBL" id="JAZHPZ010000002">
    <property type="protein sequence ID" value="MEF2965300.1"/>
    <property type="molecule type" value="Genomic_DNA"/>
</dbReference>
<evidence type="ECO:0000259" key="2">
    <source>
        <dbReference type="Pfam" id="PF04542"/>
    </source>
</evidence>
<organism evidence="4 5">
    <name type="scientific">Paenibacillus haidiansis</name>
    <dbReference type="NCBI Taxonomy" id="1574488"/>
    <lineage>
        <taxon>Bacteria</taxon>
        <taxon>Bacillati</taxon>
        <taxon>Bacillota</taxon>
        <taxon>Bacilli</taxon>
        <taxon>Bacillales</taxon>
        <taxon>Paenibacillaceae</taxon>
        <taxon>Paenibacillus</taxon>
    </lineage>
</organism>
<dbReference type="PANTHER" id="PTHR30173">
    <property type="entry name" value="SIGMA 19 FACTOR"/>
    <property type="match status" value="1"/>
</dbReference>
<accession>A0ABU7VNG2</accession>
<dbReference type="InterPro" id="IPR007627">
    <property type="entry name" value="RNA_pol_sigma70_r2"/>
</dbReference>
<dbReference type="InterPro" id="IPR013249">
    <property type="entry name" value="RNA_pol_sigma70_r4_t2"/>
</dbReference>
<dbReference type="InterPro" id="IPR032710">
    <property type="entry name" value="NTF2-like_dom_sf"/>
</dbReference>
<evidence type="ECO:0000256" key="1">
    <source>
        <dbReference type="ARBA" id="ARBA00011344"/>
    </source>
</evidence>
<sequence length="299" mass="33757">MEQLYQENKSVLTSLSYRLTGSWAEAEDIVQDTFAALFEHKDDLEHILSPVPYFRRAVVNRSLNVLKSSRISRESYKGVWLPEPQFDAAVQREEEPLIREEQVSYAFMVMLERLTPDERAVFVLRESFAVGYDEIAAILDKSEAACRKLLSRARQKLGPEIHDFRQSPEQSRLVSDWVGAFLKAARTGNFSPLLGMIREDAVMWSDGGGKVRSAIRPILSRSRIIAFWNGITRKGSLQGNLVPAMINGEPALLHYRDGTASKVILFEGDENGQIRNIYLITNPDKLIGAPSQNDLLTCL</sequence>
<comment type="subunit">
    <text evidence="1">Interacts transiently with the RNA polymerase catalytic core formed by RpoA, RpoB, RpoC and RpoZ (2 alpha, 1 beta, 1 beta' and 1 omega subunit) to form the RNA polymerase holoenzyme that can initiate transcription.</text>
</comment>
<dbReference type="SUPFAM" id="SSF54427">
    <property type="entry name" value="NTF2-like"/>
    <property type="match status" value="1"/>
</dbReference>
<dbReference type="RefSeq" id="WP_331845534.1">
    <property type="nucleotide sequence ID" value="NZ_JAZHPZ010000002.1"/>
</dbReference>
<evidence type="ECO:0000259" key="3">
    <source>
        <dbReference type="Pfam" id="PF08281"/>
    </source>
</evidence>
<proteinExistence type="predicted"/>
<dbReference type="InterPro" id="IPR014284">
    <property type="entry name" value="RNA_pol_sigma-70_dom"/>
</dbReference>
<dbReference type="InterPro" id="IPR013324">
    <property type="entry name" value="RNA_pol_sigma_r3/r4-like"/>
</dbReference>
<dbReference type="InterPro" id="IPR036388">
    <property type="entry name" value="WH-like_DNA-bd_sf"/>
</dbReference>
<protein>
    <submittedName>
        <fullName evidence="4">Sigma-70 family RNA polymerase sigma factor</fullName>
    </submittedName>
</protein>
<feature type="domain" description="RNA polymerase sigma factor 70 region 4 type 2" evidence="3">
    <location>
        <begin position="107"/>
        <end position="157"/>
    </location>
</feature>
<keyword evidence="5" id="KW-1185">Reference proteome</keyword>
<feature type="domain" description="RNA polymerase sigma-70 region 2" evidence="2">
    <location>
        <begin position="4"/>
        <end position="69"/>
    </location>
</feature>
<dbReference type="PANTHER" id="PTHR30173:SF36">
    <property type="entry name" value="ECF RNA POLYMERASE SIGMA FACTOR SIGJ"/>
    <property type="match status" value="1"/>
</dbReference>
<gene>
    <name evidence="4" type="ORF">V3851_05595</name>
</gene>
<dbReference type="Proteomes" id="UP001306950">
    <property type="component" value="Unassembled WGS sequence"/>
</dbReference>
<dbReference type="CDD" id="cd06171">
    <property type="entry name" value="Sigma70_r4"/>
    <property type="match status" value="1"/>
</dbReference>
<dbReference type="Pfam" id="PF08281">
    <property type="entry name" value="Sigma70_r4_2"/>
    <property type="match status" value="1"/>
</dbReference>
<dbReference type="NCBIfam" id="TIGR02937">
    <property type="entry name" value="sigma70-ECF"/>
    <property type="match status" value="1"/>
</dbReference>